<dbReference type="InterPro" id="IPR032963">
    <property type="entry name" value="Gclm"/>
</dbReference>
<dbReference type="GO" id="GO:0006750">
    <property type="term" value="P:glutathione biosynthetic process"/>
    <property type="evidence" value="ECO:0007669"/>
    <property type="project" value="InterPro"/>
</dbReference>
<dbReference type="EMBL" id="JBCAWK010000002">
    <property type="protein sequence ID" value="KAK8865606.1"/>
    <property type="molecule type" value="Genomic_DNA"/>
</dbReference>
<gene>
    <name evidence="1" type="ORF">IAR55_000750</name>
</gene>
<dbReference type="GO" id="GO:0017109">
    <property type="term" value="C:glutamate-cysteine ligase complex"/>
    <property type="evidence" value="ECO:0007669"/>
    <property type="project" value="TreeGrafter"/>
</dbReference>
<proteinExistence type="predicted"/>
<sequence length="381" mass="41201">MSTSSPSLILFTTSQTPLPVRYPHPRKPQLVLPPLVHRSLHNALDGEGPSVLNDEATLVIPHPDGLVKNDLPSHSHSLSEKTGVDQINQSSPQDGMIAQLPESASIHTPLDIELTVKLHLVSSPSSQSSSPPSGNDSASSLLQMISESLETLSRYKGLSSTAIDTLLIGFKGMDYRGSKTIASEMFGCGSEGLEAPNTETVSPELEKQILGLWKELSNDDDDDQGVIGRDVKLGILYSPLGLLRKLVEQQEGSGTGRKVGVNALDTPDCHHLPKEYTQYAREHGVELWAGGGGEGSDPLPSAHLHNLLQEFVPALKTVGRPPKSVDRLERLIPVRADGLKFETEQVEKGLEVRWVLSYTLVSKTRNVVKDKGYIIAADLAS</sequence>
<comment type="caution">
    <text evidence="1">The sequence shown here is derived from an EMBL/GenBank/DDBJ whole genome shotgun (WGS) entry which is preliminary data.</text>
</comment>
<dbReference type="PANTHER" id="PTHR13295">
    <property type="entry name" value="GLUTAMATE CYSTEINE LIGASE REGULATORY SUBUNIT"/>
    <property type="match status" value="1"/>
</dbReference>
<dbReference type="GO" id="GO:0030234">
    <property type="term" value="F:enzyme regulator activity"/>
    <property type="evidence" value="ECO:0007669"/>
    <property type="project" value="TreeGrafter"/>
</dbReference>
<dbReference type="AlphaFoldDB" id="A0AAW0Z3T6"/>
<accession>A0AAW0Z3T6</accession>
<dbReference type="GeneID" id="92178010"/>
<evidence type="ECO:0008006" key="3">
    <source>
        <dbReference type="Google" id="ProtNLM"/>
    </source>
</evidence>
<dbReference type="GO" id="GO:0035226">
    <property type="term" value="F:glutamate-cysteine ligase catalytic subunit binding"/>
    <property type="evidence" value="ECO:0007669"/>
    <property type="project" value="InterPro"/>
</dbReference>
<reference evidence="1 2" key="1">
    <citation type="journal article" date="2024" name="bioRxiv">
        <title>Comparative genomics of Cryptococcus and Kwoniella reveals pathogenesis evolution and contrasting karyotype dynamics via intercentromeric recombination or chromosome fusion.</title>
        <authorList>
            <person name="Coelho M.A."/>
            <person name="David-Palma M."/>
            <person name="Shea T."/>
            <person name="Bowers K."/>
            <person name="McGinley-Smith S."/>
            <person name="Mohammad A.W."/>
            <person name="Gnirke A."/>
            <person name="Yurkov A.M."/>
            <person name="Nowrousian M."/>
            <person name="Sun S."/>
            <person name="Cuomo C.A."/>
            <person name="Heitman J."/>
        </authorList>
    </citation>
    <scope>NUCLEOTIDE SEQUENCE [LARGE SCALE GENOMIC DNA]</scope>
    <source>
        <strain evidence="1 2">CBS 13917</strain>
    </source>
</reference>
<evidence type="ECO:0000313" key="1">
    <source>
        <dbReference type="EMBL" id="KAK8865606.1"/>
    </source>
</evidence>
<dbReference type="RefSeq" id="XP_066805085.1">
    <property type="nucleotide sequence ID" value="XM_066943884.1"/>
</dbReference>
<dbReference type="PANTHER" id="PTHR13295:SF4">
    <property type="entry name" value="GLUTAMATE--CYSTEINE LIGASE REGULATORY SUBUNIT"/>
    <property type="match status" value="1"/>
</dbReference>
<dbReference type="KEGG" id="kne:92178010"/>
<evidence type="ECO:0000313" key="2">
    <source>
        <dbReference type="Proteomes" id="UP001388673"/>
    </source>
</evidence>
<protein>
    <recommendedName>
        <fullName evidence="3">GCS light chain</fullName>
    </recommendedName>
</protein>
<organism evidence="1 2">
    <name type="scientific">Kwoniella newhampshirensis</name>
    <dbReference type="NCBI Taxonomy" id="1651941"/>
    <lineage>
        <taxon>Eukaryota</taxon>
        <taxon>Fungi</taxon>
        <taxon>Dikarya</taxon>
        <taxon>Basidiomycota</taxon>
        <taxon>Agaricomycotina</taxon>
        <taxon>Tremellomycetes</taxon>
        <taxon>Tremellales</taxon>
        <taxon>Cryptococcaceae</taxon>
        <taxon>Kwoniella</taxon>
    </lineage>
</organism>
<keyword evidence="2" id="KW-1185">Reference proteome</keyword>
<dbReference type="Proteomes" id="UP001388673">
    <property type="component" value="Unassembled WGS sequence"/>
</dbReference>
<name>A0AAW0Z3T6_9TREE</name>